<sequence length="262" mass="29933">MFIFPENDLLWQLIHIFFTEVSVIIPVLHRPTFERAINSGWHLLDHKFGAIVLTVCAIGALYSDDPRVLVQDTKLTSGWTWFRQVRLVRSNFIEPTSVNELQLFCLAYIYLRQNNMYDSAWPLVGLGLRLAVERGIHCLKTGNSRTMESELCIRAFWILRSFDVVQGLTMGRPPGITSEDCDLDGVAECDDAYWDQTPHNEAFTQPVGTVSLLSFFTHYLKLIEIAASVQRLIYCVNEKGVSRQKVAKELNSDVERLVTFCP</sequence>
<proteinExistence type="predicted"/>
<dbReference type="Pfam" id="PF04082">
    <property type="entry name" value="Fungal_trans"/>
    <property type="match status" value="1"/>
</dbReference>
<dbReference type="EMBL" id="ML769392">
    <property type="protein sequence ID" value="KAE9408138.1"/>
    <property type="molecule type" value="Genomic_DNA"/>
</dbReference>
<dbReference type="GO" id="GO:0006351">
    <property type="term" value="P:DNA-templated transcription"/>
    <property type="evidence" value="ECO:0007669"/>
    <property type="project" value="InterPro"/>
</dbReference>
<gene>
    <name evidence="3" type="ORF">BT96DRAFT_1030338</name>
</gene>
<protein>
    <recommendedName>
        <fullName evidence="2">Xylanolytic transcriptional activator regulatory domain-containing protein</fullName>
    </recommendedName>
</protein>
<dbReference type="PANTHER" id="PTHR46910:SF38">
    <property type="entry name" value="ZN(2)-C6 FUNGAL-TYPE DOMAIN-CONTAINING PROTEIN"/>
    <property type="match status" value="1"/>
</dbReference>
<dbReference type="AlphaFoldDB" id="A0A6A4IFV4"/>
<accession>A0A6A4IFV4</accession>
<evidence type="ECO:0000256" key="1">
    <source>
        <dbReference type="ARBA" id="ARBA00023242"/>
    </source>
</evidence>
<dbReference type="GO" id="GO:0003677">
    <property type="term" value="F:DNA binding"/>
    <property type="evidence" value="ECO:0007669"/>
    <property type="project" value="InterPro"/>
</dbReference>
<evidence type="ECO:0000313" key="4">
    <source>
        <dbReference type="Proteomes" id="UP000799118"/>
    </source>
</evidence>
<dbReference type="GO" id="GO:0003700">
    <property type="term" value="F:DNA-binding transcription factor activity"/>
    <property type="evidence" value="ECO:0007669"/>
    <property type="project" value="InterPro"/>
</dbReference>
<dbReference type="PANTHER" id="PTHR46910">
    <property type="entry name" value="TRANSCRIPTION FACTOR PDR1"/>
    <property type="match status" value="1"/>
</dbReference>
<dbReference type="InterPro" id="IPR007219">
    <property type="entry name" value="XnlR_reg_dom"/>
</dbReference>
<reference evidence="3" key="1">
    <citation type="journal article" date="2019" name="Environ. Microbiol.">
        <title>Fungal ecological strategies reflected in gene transcription - a case study of two litter decomposers.</title>
        <authorList>
            <person name="Barbi F."/>
            <person name="Kohler A."/>
            <person name="Barry K."/>
            <person name="Baskaran P."/>
            <person name="Daum C."/>
            <person name="Fauchery L."/>
            <person name="Ihrmark K."/>
            <person name="Kuo A."/>
            <person name="LaButti K."/>
            <person name="Lipzen A."/>
            <person name="Morin E."/>
            <person name="Grigoriev I.V."/>
            <person name="Henrissat B."/>
            <person name="Lindahl B."/>
            <person name="Martin F."/>
        </authorList>
    </citation>
    <scope>NUCLEOTIDE SEQUENCE</scope>
    <source>
        <strain evidence="3">JB14</strain>
    </source>
</reference>
<dbReference type="Proteomes" id="UP000799118">
    <property type="component" value="Unassembled WGS sequence"/>
</dbReference>
<evidence type="ECO:0000259" key="2">
    <source>
        <dbReference type="SMART" id="SM00906"/>
    </source>
</evidence>
<name>A0A6A4IFV4_9AGAR</name>
<dbReference type="SMART" id="SM00906">
    <property type="entry name" value="Fungal_trans"/>
    <property type="match status" value="1"/>
</dbReference>
<organism evidence="3 4">
    <name type="scientific">Gymnopus androsaceus JB14</name>
    <dbReference type="NCBI Taxonomy" id="1447944"/>
    <lineage>
        <taxon>Eukaryota</taxon>
        <taxon>Fungi</taxon>
        <taxon>Dikarya</taxon>
        <taxon>Basidiomycota</taxon>
        <taxon>Agaricomycotina</taxon>
        <taxon>Agaricomycetes</taxon>
        <taxon>Agaricomycetidae</taxon>
        <taxon>Agaricales</taxon>
        <taxon>Marasmiineae</taxon>
        <taxon>Omphalotaceae</taxon>
        <taxon>Gymnopus</taxon>
    </lineage>
</organism>
<dbReference type="InterPro" id="IPR050987">
    <property type="entry name" value="AtrR-like"/>
</dbReference>
<dbReference type="GO" id="GO:0008270">
    <property type="term" value="F:zinc ion binding"/>
    <property type="evidence" value="ECO:0007669"/>
    <property type="project" value="InterPro"/>
</dbReference>
<evidence type="ECO:0000313" key="3">
    <source>
        <dbReference type="EMBL" id="KAE9408138.1"/>
    </source>
</evidence>
<feature type="domain" description="Xylanolytic transcriptional activator regulatory" evidence="2">
    <location>
        <begin position="120"/>
        <end position="192"/>
    </location>
</feature>
<dbReference type="CDD" id="cd12148">
    <property type="entry name" value="fungal_TF_MHR"/>
    <property type="match status" value="1"/>
</dbReference>
<keyword evidence="4" id="KW-1185">Reference proteome</keyword>
<dbReference type="OrthoDB" id="4456959at2759"/>
<keyword evidence="1" id="KW-0539">Nucleus</keyword>